<dbReference type="EMBL" id="KZ502537">
    <property type="protein sequence ID" value="PKU76711.1"/>
    <property type="molecule type" value="Genomic_DNA"/>
</dbReference>
<feature type="domain" description="DUF7075" evidence="1">
    <location>
        <begin position="78"/>
        <end position="172"/>
    </location>
</feature>
<accession>A0A2I0WM29</accession>
<sequence length="178" mass="19967">MNATVPSASTVIWRSPGDATATTALAPAENCTFEVVRAGKLRFGTNAARHPHRATSPLVVQITNLDINHTIPTVGSKSEFRKGRYLYFTHGGDYYNSMNHYFWSFLCSLGEAKFLNWAFVMYLYECHARSYTSTGENEDGNDFGFYFDLEHLNNTSLVVEKGGFFGTEGKWDRSSSKC</sequence>
<proteinExistence type="predicted"/>
<name>A0A2I0WM29_9ASPA</name>
<evidence type="ECO:0000313" key="2">
    <source>
        <dbReference type="EMBL" id="PKU76711.1"/>
    </source>
</evidence>
<dbReference type="Pfam" id="PF23272">
    <property type="entry name" value="DUF7075"/>
    <property type="match status" value="1"/>
</dbReference>
<dbReference type="Proteomes" id="UP000233837">
    <property type="component" value="Unassembled WGS sequence"/>
</dbReference>
<dbReference type="PANTHER" id="PTHR31469">
    <property type="entry name" value="OS07G0633600 PROTEIN"/>
    <property type="match status" value="1"/>
</dbReference>
<keyword evidence="3" id="KW-1185">Reference proteome</keyword>
<dbReference type="AlphaFoldDB" id="A0A2I0WM29"/>
<dbReference type="GO" id="GO:0005794">
    <property type="term" value="C:Golgi apparatus"/>
    <property type="evidence" value="ECO:0007669"/>
    <property type="project" value="TreeGrafter"/>
</dbReference>
<reference evidence="2 3" key="2">
    <citation type="journal article" date="2017" name="Nature">
        <title>The Apostasia genome and the evolution of orchids.</title>
        <authorList>
            <person name="Zhang G.Q."/>
            <person name="Liu K.W."/>
            <person name="Li Z."/>
            <person name="Lohaus R."/>
            <person name="Hsiao Y.Y."/>
            <person name="Niu S.C."/>
            <person name="Wang J.Y."/>
            <person name="Lin Y.C."/>
            <person name="Xu Q."/>
            <person name="Chen L.J."/>
            <person name="Yoshida K."/>
            <person name="Fujiwara S."/>
            <person name="Wang Z.W."/>
            <person name="Zhang Y.Q."/>
            <person name="Mitsuda N."/>
            <person name="Wang M."/>
            <person name="Liu G.H."/>
            <person name="Pecoraro L."/>
            <person name="Huang H.X."/>
            <person name="Xiao X.J."/>
            <person name="Lin M."/>
            <person name="Wu X.Y."/>
            <person name="Wu W.L."/>
            <person name="Chen Y.Y."/>
            <person name="Chang S.B."/>
            <person name="Sakamoto S."/>
            <person name="Ohme-Takagi M."/>
            <person name="Yagi M."/>
            <person name="Zeng S.J."/>
            <person name="Shen C.Y."/>
            <person name="Yeh C.M."/>
            <person name="Luo Y.B."/>
            <person name="Tsai W.C."/>
            <person name="Van de Peer Y."/>
            <person name="Liu Z.J."/>
        </authorList>
    </citation>
    <scope>NUCLEOTIDE SEQUENCE [LARGE SCALE GENOMIC DNA]</scope>
    <source>
        <tissue evidence="2">The whole plant</tissue>
    </source>
</reference>
<gene>
    <name evidence="2" type="ORF">MA16_Dca001316</name>
</gene>
<dbReference type="InterPro" id="IPR055503">
    <property type="entry name" value="DUF7075"/>
</dbReference>
<protein>
    <recommendedName>
        <fullName evidence="1">DUF7075 domain-containing protein</fullName>
    </recommendedName>
</protein>
<evidence type="ECO:0000259" key="1">
    <source>
        <dbReference type="Pfam" id="PF23272"/>
    </source>
</evidence>
<dbReference type="PANTHER" id="PTHR31469:SF4">
    <property type="entry name" value="O-FUCOSYLTRANSFERASE FAMILY PROTEIN"/>
    <property type="match status" value="1"/>
</dbReference>
<evidence type="ECO:0000313" key="3">
    <source>
        <dbReference type="Proteomes" id="UP000233837"/>
    </source>
</evidence>
<reference evidence="2 3" key="1">
    <citation type="journal article" date="2016" name="Sci. Rep.">
        <title>The Dendrobium catenatum Lindl. genome sequence provides insights into polysaccharide synthase, floral development and adaptive evolution.</title>
        <authorList>
            <person name="Zhang G.Q."/>
            <person name="Xu Q."/>
            <person name="Bian C."/>
            <person name="Tsai W.C."/>
            <person name="Yeh C.M."/>
            <person name="Liu K.W."/>
            <person name="Yoshida K."/>
            <person name="Zhang L.S."/>
            <person name="Chang S.B."/>
            <person name="Chen F."/>
            <person name="Shi Y."/>
            <person name="Su Y.Y."/>
            <person name="Zhang Y.Q."/>
            <person name="Chen L.J."/>
            <person name="Yin Y."/>
            <person name="Lin M."/>
            <person name="Huang H."/>
            <person name="Deng H."/>
            <person name="Wang Z.W."/>
            <person name="Zhu S.L."/>
            <person name="Zhao X."/>
            <person name="Deng C."/>
            <person name="Niu S.C."/>
            <person name="Huang J."/>
            <person name="Wang M."/>
            <person name="Liu G.H."/>
            <person name="Yang H.J."/>
            <person name="Xiao X.J."/>
            <person name="Hsiao Y.Y."/>
            <person name="Wu W.L."/>
            <person name="Chen Y.Y."/>
            <person name="Mitsuda N."/>
            <person name="Ohme-Takagi M."/>
            <person name="Luo Y.B."/>
            <person name="Van de Peer Y."/>
            <person name="Liu Z.J."/>
        </authorList>
    </citation>
    <scope>NUCLEOTIDE SEQUENCE [LARGE SCALE GENOMIC DNA]</scope>
    <source>
        <tissue evidence="2">The whole plant</tissue>
    </source>
</reference>
<organism evidence="2 3">
    <name type="scientific">Dendrobium catenatum</name>
    <dbReference type="NCBI Taxonomy" id="906689"/>
    <lineage>
        <taxon>Eukaryota</taxon>
        <taxon>Viridiplantae</taxon>
        <taxon>Streptophyta</taxon>
        <taxon>Embryophyta</taxon>
        <taxon>Tracheophyta</taxon>
        <taxon>Spermatophyta</taxon>
        <taxon>Magnoliopsida</taxon>
        <taxon>Liliopsida</taxon>
        <taxon>Asparagales</taxon>
        <taxon>Orchidaceae</taxon>
        <taxon>Epidendroideae</taxon>
        <taxon>Malaxideae</taxon>
        <taxon>Dendrobiinae</taxon>
        <taxon>Dendrobium</taxon>
    </lineage>
</organism>